<evidence type="ECO:0000256" key="10">
    <source>
        <dbReference type="PIRSR" id="PIRSR001589-2"/>
    </source>
</evidence>
<dbReference type="AlphaFoldDB" id="A0A7W3XUZ9"/>
<evidence type="ECO:0000256" key="2">
    <source>
        <dbReference type="ARBA" id="ARBA00005752"/>
    </source>
</evidence>
<evidence type="ECO:0000256" key="8">
    <source>
        <dbReference type="ARBA" id="ARBA00048741"/>
    </source>
</evidence>
<keyword evidence="9" id="KW-0028">Amino-acid biosynthesis</keyword>
<dbReference type="InterPro" id="IPR014729">
    <property type="entry name" value="Rossmann-like_a/b/a_fold"/>
</dbReference>
<dbReference type="RefSeq" id="WP_182659924.1">
    <property type="nucleotide sequence ID" value="NZ_VKHS01000014.1"/>
</dbReference>
<evidence type="ECO:0000256" key="3">
    <source>
        <dbReference type="ARBA" id="ARBA00012737"/>
    </source>
</evidence>
<feature type="site" description="Important for beta-aspartyl-AMP intermediate formation" evidence="11">
    <location>
        <position position="369"/>
    </location>
</feature>
<keyword evidence="14" id="KW-1185">Reference proteome</keyword>
<protein>
    <recommendedName>
        <fullName evidence="3">asparagine synthase (glutamine-hydrolyzing)</fullName>
        <ecNumber evidence="3">6.3.5.4</ecNumber>
    </recommendedName>
</protein>
<keyword evidence="6 9" id="KW-0061">Asparagine biosynthesis</keyword>
<dbReference type="Pfam" id="PF13537">
    <property type="entry name" value="GATase_7"/>
    <property type="match status" value="1"/>
</dbReference>
<dbReference type="InterPro" id="IPR001962">
    <property type="entry name" value="Asn_synthase"/>
</dbReference>
<gene>
    <name evidence="13" type="primary">asnB</name>
    <name evidence="13" type="ORF">FOE67_01575</name>
</gene>
<evidence type="ECO:0000256" key="7">
    <source>
        <dbReference type="ARBA" id="ARBA00022962"/>
    </source>
</evidence>
<evidence type="ECO:0000256" key="11">
    <source>
        <dbReference type="PIRSR" id="PIRSR001589-3"/>
    </source>
</evidence>
<dbReference type="PANTHER" id="PTHR43284">
    <property type="entry name" value="ASPARAGINE SYNTHETASE (GLUTAMINE-HYDROLYZING)"/>
    <property type="match status" value="1"/>
</dbReference>
<feature type="binding site" evidence="10">
    <location>
        <position position="100"/>
    </location>
    <ligand>
        <name>L-glutamine</name>
        <dbReference type="ChEBI" id="CHEBI:58359"/>
    </ligand>
</feature>
<dbReference type="CDD" id="cd00712">
    <property type="entry name" value="AsnB"/>
    <property type="match status" value="1"/>
</dbReference>
<dbReference type="PIRSF" id="PIRSF001589">
    <property type="entry name" value="Asn_synthetase_glu-h"/>
    <property type="match status" value="1"/>
</dbReference>
<evidence type="ECO:0000259" key="12">
    <source>
        <dbReference type="PROSITE" id="PS51278"/>
    </source>
</evidence>
<dbReference type="InterPro" id="IPR017932">
    <property type="entry name" value="GATase_2_dom"/>
</dbReference>
<comment type="catalytic activity">
    <reaction evidence="8">
        <text>L-aspartate + L-glutamine + ATP + H2O = L-asparagine + L-glutamate + AMP + diphosphate + H(+)</text>
        <dbReference type="Rhea" id="RHEA:12228"/>
        <dbReference type="ChEBI" id="CHEBI:15377"/>
        <dbReference type="ChEBI" id="CHEBI:15378"/>
        <dbReference type="ChEBI" id="CHEBI:29985"/>
        <dbReference type="ChEBI" id="CHEBI:29991"/>
        <dbReference type="ChEBI" id="CHEBI:30616"/>
        <dbReference type="ChEBI" id="CHEBI:33019"/>
        <dbReference type="ChEBI" id="CHEBI:58048"/>
        <dbReference type="ChEBI" id="CHEBI:58359"/>
        <dbReference type="ChEBI" id="CHEBI:456215"/>
        <dbReference type="EC" id="6.3.5.4"/>
    </reaction>
</comment>
<dbReference type="InterPro" id="IPR006426">
    <property type="entry name" value="Asn_synth_AEB"/>
</dbReference>
<dbReference type="PROSITE" id="PS51278">
    <property type="entry name" value="GATASE_TYPE_2"/>
    <property type="match status" value="1"/>
</dbReference>
<evidence type="ECO:0000256" key="4">
    <source>
        <dbReference type="ARBA" id="ARBA00022741"/>
    </source>
</evidence>
<dbReference type="InterPro" id="IPR033738">
    <property type="entry name" value="AsnB_N"/>
</dbReference>
<keyword evidence="7 9" id="KW-0315">Glutamine amidotransferase</keyword>
<name>A0A7W3XUZ9_9ACTN</name>
<dbReference type="GO" id="GO:0004066">
    <property type="term" value="F:asparagine synthase (glutamine-hydrolyzing) activity"/>
    <property type="evidence" value="ECO:0007669"/>
    <property type="project" value="UniProtKB-EC"/>
</dbReference>
<evidence type="ECO:0000256" key="1">
    <source>
        <dbReference type="ARBA" id="ARBA00005187"/>
    </source>
</evidence>
<dbReference type="Gene3D" id="3.40.50.620">
    <property type="entry name" value="HUPs"/>
    <property type="match status" value="2"/>
</dbReference>
<dbReference type="Proteomes" id="UP000530234">
    <property type="component" value="Unassembled WGS sequence"/>
</dbReference>
<evidence type="ECO:0000256" key="6">
    <source>
        <dbReference type="ARBA" id="ARBA00022888"/>
    </source>
</evidence>
<organism evidence="13 14">
    <name type="scientific">Streptomyces calidiresistens</name>
    <dbReference type="NCBI Taxonomy" id="1485586"/>
    <lineage>
        <taxon>Bacteria</taxon>
        <taxon>Bacillati</taxon>
        <taxon>Actinomycetota</taxon>
        <taxon>Actinomycetes</taxon>
        <taxon>Kitasatosporales</taxon>
        <taxon>Streptomycetaceae</taxon>
        <taxon>Streptomyces</taxon>
    </lineage>
</organism>
<evidence type="ECO:0000313" key="13">
    <source>
        <dbReference type="EMBL" id="MBB0228234.1"/>
    </source>
</evidence>
<dbReference type="GO" id="GO:0005829">
    <property type="term" value="C:cytosol"/>
    <property type="evidence" value="ECO:0007669"/>
    <property type="project" value="TreeGrafter"/>
</dbReference>
<dbReference type="Pfam" id="PF00733">
    <property type="entry name" value="Asn_synthase"/>
    <property type="match status" value="1"/>
</dbReference>
<dbReference type="EC" id="6.3.5.4" evidence="3"/>
<evidence type="ECO:0000256" key="5">
    <source>
        <dbReference type="ARBA" id="ARBA00022840"/>
    </source>
</evidence>
<comment type="similarity">
    <text evidence="2">Belongs to the asparagine synthetase family.</text>
</comment>
<evidence type="ECO:0000256" key="9">
    <source>
        <dbReference type="PIRSR" id="PIRSR001589-1"/>
    </source>
</evidence>
<feature type="binding site" evidence="10">
    <location>
        <position position="266"/>
    </location>
    <ligand>
        <name>ATP</name>
        <dbReference type="ChEBI" id="CHEBI:30616"/>
    </ligand>
</feature>
<dbReference type="InterPro" id="IPR029055">
    <property type="entry name" value="Ntn_hydrolases_N"/>
</dbReference>
<dbReference type="InterPro" id="IPR051786">
    <property type="entry name" value="ASN_synthetase/amidase"/>
</dbReference>
<dbReference type="CDD" id="cd01991">
    <property type="entry name" value="Asn_synthase_B_C"/>
    <property type="match status" value="1"/>
</dbReference>
<dbReference type="SUPFAM" id="SSF52402">
    <property type="entry name" value="Adenine nucleotide alpha hydrolases-like"/>
    <property type="match status" value="1"/>
</dbReference>
<comment type="caution">
    <text evidence="13">The sequence shown here is derived from an EMBL/GenBank/DDBJ whole genome shotgun (WGS) entry which is preliminary data.</text>
</comment>
<accession>A0A7W3XUZ9</accession>
<dbReference type="GO" id="GO:0006529">
    <property type="term" value="P:asparagine biosynthetic process"/>
    <property type="evidence" value="ECO:0007669"/>
    <property type="project" value="UniProtKB-KW"/>
</dbReference>
<evidence type="ECO:0000313" key="14">
    <source>
        <dbReference type="Proteomes" id="UP000530234"/>
    </source>
</evidence>
<dbReference type="Gene3D" id="3.60.20.10">
    <property type="entry name" value="Glutamine Phosphoribosylpyrophosphate, subunit 1, domain 1"/>
    <property type="match status" value="1"/>
</dbReference>
<feature type="domain" description="Glutamine amidotransferase type-2" evidence="12">
    <location>
        <begin position="2"/>
        <end position="213"/>
    </location>
</feature>
<comment type="pathway">
    <text evidence="1">Amino-acid biosynthesis; L-asparagine biosynthesis; L-asparagine from L-aspartate (L-Gln route): step 1/1.</text>
</comment>
<dbReference type="SUPFAM" id="SSF56235">
    <property type="entry name" value="N-terminal nucleophile aminohydrolases (Ntn hydrolases)"/>
    <property type="match status" value="1"/>
</dbReference>
<proteinExistence type="inferred from homology"/>
<dbReference type="PANTHER" id="PTHR43284:SF1">
    <property type="entry name" value="ASPARAGINE SYNTHETASE"/>
    <property type="match status" value="1"/>
</dbReference>
<keyword evidence="4 10" id="KW-0547">Nucleotide-binding</keyword>
<dbReference type="EMBL" id="VKHS01000014">
    <property type="protein sequence ID" value="MBB0228234.1"/>
    <property type="molecule type" value="Genomic_DNA"/>
</dbReference>
<keyword evidence="13" id="KW-0436">Ligase</keyword>
<dbReference type="GO" id="GO:0005524">
    <property type="term" value="F:ATP binding"/>
    <property type="evidence" value="ECO:0007669"/>
    <property type="project" value="UniProtKB-KW"/>
</dbReference>
<sequence length="656" mass="71415">MCGYVGFSDIDGELQRSRATAEHMLTALAHRGPDGAGWCRHGGITMAHCALTFVDPGGGAQPFVSASGSTALVFNGEIYNHAELRDELRAAGVRPRGGSDTEVLVELYELRGMRMLDRLRGMYSFVLHDARDDTTVLVRDPMGKKPLYYTRVPDGIAFASELTALLRHPSAPTAPDIGALADYLVLRAFCAPASAVSGVRKVRPGTYVTHRRGKLTESEFWRPRLAPAGGTRGGPRHREAAERFEDLFRTAVARRVTSTDRRLGVLLSGGLDSSAVAAVARELHPDRTLPTFGAAFEHPDFDESAHARKVARHLGTEHHVVRITGGDLAGVVESEFAALDEPLADPSLLPTRLVCRAAREHVRGVLTGDGADELLLGYRYFQAERAIELLTRVLPPHRLEGLLRLLIRRLPTRSGNLPVTAALGLLARGMKAAPEHRFHLSTAPFGPGELARVLTPEARAESIGRDPFAEVARLLGGQPDLTGVQRGQIGVVAHFLRDVILTKTDRGGMRSALELRSPFLDLDLVEYGNSLPVALKLRGLTGKYLLREVAAEWLPRSIVRRTKLGFRVPLADLLRGELRQLLGDTLSPTALRAGGLFDAGAVGLLIEDHLTGRRDTSGKLWALLVHQLWLGNLTTGRRAINVPARPALTRETHSDH</sequence>
<feature type="active site" description="For GATase activity" evidence="9">
    <location>
        <position position="2"/>
    </location>
</feature>
<keyword evidence="5 10" id="KW-0067">ATP-binding</keyword>
<reference evidence="14" key="1">
    <citation type="submission" date="2019-10" db="EMBL/GenBank/DDBJ databases">
        <title>Streptomyces sp. nov., a novel actinobacterium isolated from alkaline environment.</title>
        <authorList>
            <person name="Golinska P."/>
        </authorList>
    </citation>
    <scope>NUCLEOTIDE SEQUENCE [LARGE SCALE GENOMIC DNA]</scope>
    <source>
        <strain evidence="14">DSM 42108</strain>
    </source>
</reference>
<dbReference type="NCBIfam" id="TIGR01536">
    <property type="entry name" value="asn_synth_AEB"/>
    <property type="match status" value="1"/>
</dbReference>